<dbReference type="GO" id="GO:0005096">
    <property type="term" value="F:GTPase activator activity"/>
    <property type="evidence" value="ECO:0007669"/>
    <property type="project" value="InterPro"/>
</dbReference>
<dbReference type="Bgee" id="ENSG00000141556">
    <property type="expression patterns" value="Expressed in right lobe of thyroid gland and 93 other cell types or tissues"/>
</dbReference>
<keyword evidence="11" id="KW-0965">Cell junction</keyword>
<keyword evidence="9" id="KW-0963">Cytoplasm</keyword>
<evidence type="ECO:0000256" key="8">
    <source>
        <dbReference type="ARBA" id="ARBA00022475"/>
    </source>
</evidence>
<evidence type="ECO:0000256" key="16">
    <source>
        <dbReference type="ARBA" id="ARBA00064145"/>
    </source>
</evidence>
<dbReference type="Ensembl" id="ENST00000684760.1">
    <property type="protein sequence ID" value="ENSP00000507696.1"/>
    <property type="gene ID" value="ENSG00000141556.22"/>
</dbReference>
<dbReference type="HGNC" id="HGNC:11581">
    <property type="gene designation" value="TBCD"/>
</dbReference>
<protein>
    <recommendedName>
        <fullName evidence="6">Tubulin-specific chaperone D</fullName>
    </recommendedName>
    <alternativeName>
        <fullName evidence="17">Beta-tubulin cofactor D</fullName>
    </alternativeName>
    <alternativeName>
        <fullName evidence="18">Tubulin-folding cofactor D</fullName>
    </alternativeName>
</protein>
<keyword evidence="7" id="KW-0796">Tight junction</keyword>
<organism evidence="21 22">
    <name type="scientific">Homo sapiens</name>
    <name type="common">Human</name>
    <dbReference type="NCBI Taxonomy" id="9606"/>
    <lineage>
        <taxon>Eukaryota</taxon>
        <taxon>Metazoa</taxon>
        <taxon>Chordata</taxon>
        <taxon>Craniata</taxon>
        <taxon>Vertebrata</taxon>
        <taxon>Euteleostomi</taxon>
        <taxon>Mammalia</taxon>
        <taxon>Eutheria</taxon>
        <taxon>Euarchontoglires</taxon>
        <taxon>Primates</taxon>
        <taxon>Haplorrhini</taxon>
        <taxon>Catarrhini</taxon>
        <taxon>Hominidae</taxon>
        <taxon>Homo</taxon>
    </lineage>
</organism>
<evidence type="ECO:0000256" key="7">
    <source>
        <dbReference type="ARBA" id="ARBA00022427"/>
    </source>
</evidence>
<reference evidence="21 22" key="2">
    <citation type="journal article" date="2004" name="Nature">
        <title>Finishing the euchromatic sequence of the human genome.</title>
        <authorList>
            <consortium name="International Human Genome Sequencing Consortium"/>
        </authorList>
    </citation>
    <scope>NUCLEOTIDE SEQUENCE [LARGE SCALE GENOMIC DNA]</scope>
</reference>
<reference evidence="21" key="5">
    <citation type="submission" date="2025-09" db="UniProtKB">
        <authorList>
            <consortium name="Ensembl"/>
        </authorList>
    </citation>
    <scope>IDENTIFICATION</scope>
</reference>
<evidence type="ECO:0000313" key="21">
    <source>
        <dbReference type="Ensembl" id="ENSP00000507696.1"/>
    </source>
</evidence>
<dbReference type="Ensembl" id="ENST00000684760.1">
    <property type="protein sequence ID" value="ENSP00000507696.1"/>
    <property type="gene ID" value="ENSG00000141556.23"/>
</dbReference>
<evidence type="ECO:0007829" key="23">
    <source>
        <dbReference type="PeptideAtlas" id="A0A804HJY5"/>
    </source>
</evidence>
<dbReference type="InterPro" id="IPR022577">
    <property type="entry name" value="TBCD_C"/>
</dbReference>
<dbReference type="GeneTree" id="ENSGT00390000017103"/>
<dbReference type="SUPFAM" id="SSF48371">
    <property type="entry name" value="ARM repeat"/>
    <property type="match status" value="1"/>
</dbReference>
<dbReference type="Gene3D" id="1.25.10.10">
    <property type="entry name" value="Leucine-rich Repeat Variant"/>
    <property type="match status" value="2"/>
</dbReference>
<dbReference type="EMBL" id="AC087222">
    <property type="status" value="NOT_ANNOTATED_CDS"/>
    <property type="molecule type" value="Genomic_DNA"/>
</dbReference>
<comment type="function">
    <text evidence="15">Tubulin-folding protein implicated in the first step of the tubulin folding pathway and required for tubulin complex assembly. Involved in the regulation of microtubule polymerization or depolymerization, it modulates microtubule dynamics by capturing GTP-bound beta-tubulin (TUBB). Its ability to interact with beta tubulin is regulated via its interaction with ARL2. Acts as a GTPase-activating protein (GAP) for ARL2. Induces microtubule disruption in absence of ARL2. Increases degradation of beta tubulin, when overexpressed in polarized cells. Promotes epithelial cell detachment, a process antagonized by ARL2. Induces tight adherens and tight junctions disassembly at the lateral cell membrane. Required for correct assembly and maintenance of the mitotic spindle, and proper progression of mitosis. Involved in neuron morphogenesis.</text>
</comment>
<gene>
    <name evidence="21" type="primary">TBCD</name>
</gene>
<evidence type="ECO:0000256" key="11">
    <source>
        <dbReference type="ARBA" id="ARBA00022949"/>
    </source>
</evidence>
<dbReference type="OrthoDB" id="10253476at2759"/>
<dbReference type="InterPro" id="IPR011989">
    <property type="entry name" value="ARM-like"/>
</dbReference>
<dbReference type="InterPro" id="IPR033162">
    <property type="entry name" value="TBCD"/>
</dbReference>
<dbReference type="GO" id="GO:0005813">
    <property type="term" value="C:centrosome"/>
    <property type="evidence" value="ECO:0007669"/>
    <property type="project" value="UniProtKB-SubCell"/>
</dbReference>
<evidence type="ECO:0000256" key="1">
    <source>
        <dbReference type="ARBA" id="ARBA00004124"/>
    </source>
</evidence>
<evidence type="ECO:0000256" key="6">
    <source>
        <dbReference type="ARBA" id="ARBA00015003"/>
    </source>
</evidence>
<feature type="domain" description="Tubulin-folding cofactor D ARM repeats" evidence="20">
    <location>
        <begin position="292"/>
        <end position="528"/>
    </location>
</feature>
<evidence type="ECO:0000256" key="13">
    <source>
        <dbReference type="ARBA" id="ARBA00023186"/>
    </source>
</evidence>
<evidence type="ECO:0000256" key="17">
    <source>
        <dbReference type="ARBA" id="ARBA00077974"/>
    </source>
</evidence>
<reference evidence="21 22" key="1">
    <citation type="journal article" date="2001" name="Nature">
        <title>Initial sequencing and analysis of the human genome.</title>
        <authorList>
            <consortium name="International Human Genome Sequencing Consortium"/>
            <person name="Lander E.S."/>
            <person name="Linton L.M."/>
            <person name="Birren B."/>
            <person name="Nusbaum C."/>
            <person name="Zody M.C."/>
            <person name="Baldwin J."/>
            <person name="Devon K."/>
            <person name="Dewar K."/>
            <person name="Doyle M."/>
            <person name="FitzHugh W."/>
            <person name="Funke R."/>
            <person name="Gage D."/>
            <person name="Harris K."/>
            <person name="Heaford A."/>
            <person name="Howland J."/>
            <person name="Kann L."/>
            <person name="Lehoczky J."/>
            <person name="LeVine R."/>
            <person name="McEwan P."/>
            <person name="McKernan K."/>
            <person name="Meldrim J."/>
            <person name="Mesirov J.P."/>
            <person name="Miranda C."/>
            <person name="Morris W."/>
            <person name="Naylor J."/>
            <person name="Raymond C."/>
            <person name="Rosetti M."/>
            <person name="Santos R."/>
            <person name="Sheridan A."/>
            <person name="Sougnez C."/>
            <person name="Stange-Thomann N."/>
            <person name="Stojanovic N."/>
            <person name="Subramanian A."/>
            <person name="Wyman D."/>
            <person name="Rogers J."/>
            <person name="Sulston J."/>
            <person name="Ainscough R."/>
            <person name="Beck S."/>
            <person name="Bentley D."/>
            <person name="Burton J."/>
            <person name="Clee C."/>
            <person name="Carter N."/>
            <person name="Coulson A."/>
            <person name="Deadman R."/>
            <person name="Deloukas P."/>
            <person name="Dunham A."/>
            <person name="Dunham I."/>
            <person name="Durbin R."/>
            <person name="French L."/>
            <person name="Grafham D."/>
            <person name="Gregory S."/>
            <person name="Hubbard T."/>
            <person name="Humphray S."/>
            <person name="Hunt A."/>
            <person name="Jones M."/>
            <person name="Lloyd C."/>
            <person name="McMurray A."/>
            <person name="Matthews L."/>
            <person name="Mercer S."/>
            <person name="Milne S."/>
            <person name="Mullikin J.C."/>
            <person name="Mungall A."/>
            <person name="Plumb R."/>
            <person name="Ross M."/>
            <person name="Shownkeen R."/>
            <person name="Sims S."/>
            <person name="Waterston R.H."/>
            <person name="Wilson R.K."/>
            <person name="Hillier L.W."/>
            <person name="McPherson J.D."/>
            <person name="Marra M.A."/>
            <person name="Mardis E.R."/>
            <person name="Fulton L.A."/>
            <person name="Chinwalla A.T."/>
            <person name="Pepin K.H."/>
            <person name="Gish W.R."/>
            <person name="Chissoe S.L."/>
            <person name="Wendl M.C."/>
            <person name="Delehaunty K.D."/>
            <person name="Miner T.L."/>
            <person name="Delehaunty A."/>
            <person name="Kramer J.B."/>
            <person name="Cook L.L."/>
            <person name="Fulton R.S."/>
            <person name="Johnson D.L."/>
            <person name="Minx P.J."/>
            <person name="Clifton S.W."/>
            <person name="Hawkins T."/>
            <person name="Branscomb E."/>
            <person name="Predki P."/>
            <person name="Richardson P."/>
            <person name="Wenning S."/>
            <person name="Slezak T."/>
            <person name="Doggett N."/>
            <person name="Cheng J.F."/>
            <person name="Olsen A."/>
            <person name="Lucas S."/>
            <person name="Elkin C."/>
            <person name="Uberbacher E."/>
            <person name="Frazier M."/>
            <person name="Gibbs R.A."/>
            <person name="Muzny D.M."/>
            <person name="Scherer S.E."/>
            <person name="Bouck J.B."/>
            <person name="Sodergren E.J."/>
            <person name="Worley K.C."/>
            <person name="Rives C.M."/>
            <person name="Gorrell J.H."/>
            <person name="Metzker M.L."/>
            <person name="Naylor S.L."/>
            <person name="Kucherlapati R.S."/>
            <person name="Nelson D.L."/>
            <person name="Weinstock G.M."/>
            <person name="Sakaki Y."/>
            <person name="Fujiyama A."/>
            <person name="Hattori M."/>
            <person name="Yada T."/>
            <person name="Toyoda A."/>
            <person name="Itoh T."/>
            <person name="Kawagoe C."/>
            <person name="Watanabe H."/>
            <person name="Totoki Y."/>
            <person name="Taylor T."/>
            <person name="Weissenbach J."/>
            <person name="Heilig R."/>
            <person name="Saurin W."/>
            <person name="Artiguenave F."/>
            <person name="Brottier P."/>
            <person name="Bruls T."/>
            <person name="Pelletier E."/>
            <person name="Robert C."/>
            <person name="Wincker P."/>
            <person name="Smith D.R."/>
            <person name="Doucette-Stamm L."/>
            <person name="Rubenfield M."/>
            <person name="Weinstock K."/>
            <person name="Lee H.M."/>
            <person name="Dubois J."/>
            <person name="Rosenthal A."/>
            <person name="Platzer M."/>
            <person name="Nyakatura G."/>
            <person name="Taudien S."/>
            <person name="Rump A."/>
            <person name="Yang H."/>
            <person name="Yu J."/>
            <person name="Wang J."/>
            <person name="Huang G."/>
            <person name="Gu J."/>
            <person name="Hood L."/>
            <person name="Rowen L."/>
            <person name="Madan A."/>
            <person name="Qin S."/>
            <person name="Davis R.W."/>
            <person name="Federspiel N.A."/>
            <person name="Abola A.P."/>
            <person name="Proctor M.J."/>
            <person name="Myers R.M."/>
            <person name="Schmutz J."/>
            <person name="Dickson M."/>
            <person name="Grimwood J."/>
            <person name="Cox D.R."/>
            <person name="Olson M.V."/>
            <person name="Kaul R."/>
            <person name="Raymond C."/>
            <person name="Shimizu N."/>
            <person name="Kawasaki K."/>
            <person name="Minoshima S."/>
            <person name="Evans G.A."/>
            <person name="Athanasiou M."/>
            <person name="Schultz R."/>
            <person name="Roe B.A."/>
            <person name="Chen F."/>
            <person name="Pan H."/>
            <person name="Ramser J."/>
            <person name="Lehrach H."/>
            <person name="Reinhardt R."/>
            <person name="McCombie W.R."/>
            <person name="de la Bastide M."/>
            <person name="Dedhia N."/>
            <person name="Blocker H."/>
            <person name="Hornischer K."/>
            <person name="Nordsiek G."/>
            <person name="Agarwala R."/>
            <person name="Aravind L."/>
            <person name="Bailey J.A."/>
            <person name="Bateman A."/>
            <person name="Batzoglou S."/>
            <person name="Birney E."/>
            <person name="Bork P."/>
            <person name="Brown D.G."/>
            <person name="Burge C.B."/>
            <person name="Cerutti L."/>
            <person name="Chen H.C."/>
            <person name="Church D."/>
            <person name="Clamp M."/>
            <person name="Copley R.R."/>
            <person name="Doerks T."/>
            <person name="Eddy S.R."/>
            <person name="Eichler E.E."/>
            <person name="Furey T.S."/>
            <person name="Galagan J."/>
            <person name="Gilbert J.G."/>
            <person name="Harmon C."/>
            <person name="Hayashizaki Y."/>
            <person name="Haussler D."/>
            <person name="Hermjakob H."/>
            <person name="Hokamp K."/>
            <person name="Jang W."/>
            <person name="Johnson L.S."/>
            <person name="Jones T.A."/>
            <person name="Kasif S."/>
            <person name="Kaspryzk A."/>
            <person name="Kennedy S."/>
            <person name="Kent W.J."/>
            <person name="Kitts P."/>
            <person name="Koonin E.V."/>
            <person name="Korf I."/>
            <person name="Kulp D."/>
            <person name="Lancet D."/>
            <person name="Lowe T.M."/>
            <person name="McLysaght A."/>
            <person name="Mikkelsen T."/>
            <person name="Moran J.V."/>
            <person name="Mulder N."/>
            <person name="Pollara V.J."/>
            <person name="Ponting C.P."/>
            <person name="Schuler G."/>
            <person name="Schultz J."/>
            <person name="Slater G."/>
            <person name="Smit A.F."/>
            <person name="Stupka E."/>
            <person name="Szustakowski J."/>
            <person name="Thierry-Mieg D."/>
            <person name="Thierry-Mieg J."/>
            <person name="Wagner L."/>
            <person name="Wallis J."/>
            <person name="Wheeler R."/>
            <person name="Williams A."/>
            <person name="Wolf Y.I."/>
            <person name="Wolfe K.H."/>
            <person name="Yang S.P."/>
            <person name="Yeh R.F."/>
            <person name="Collins F."/>
            <person name="Guyer M.S."/>
            <person name="Peterson J."/>
            <person name="Felsenfeld A."/>
            <person name="Wetterstrand K.A."/>
            <person name="Patrinos A."/>
            <person name="Morgan M.J."/>
            <person name="de Jong P."/>
            <person name="Catanese J.J."/>
            <person name="Osoegawa K."/>
            <person name="Shizuya H."/>
            <person name="Choi S."/>
            <person name="Chen Y.J."/>
        </authorList>
    </citation>
    <scope>NUCLEOTIDE SEQUENCE [LARGE SCALE GENOMIC DNA]</scope>
</reference>
<feature type="domain" description="Tubulin-folding cofactor D C-terminal" evidence="19">
    <location>
        <begin position="990"/>
        <end position="1176"/>
    </location>
</feature>
<comment type="subunit">
    <text evidence="16">Found in a complex with at least ARL2, PPP2CB, PPP2R1A, PPP2R2A, PPP2R5E and TBCD. Interacts with PPP2CB. Part of a supercomplex made of cofactors A to E. Cofactors A and D function by capturing and stabilizing tubulin in a quasi-native conformation. Cofactor E binds to the cofactor D-tubulin complex; interaction with cofactor C then causes the release of tubulin polypeptides that are committed to the native state. Interacts with ARL2; interaction is enhanced with the GDP-bound form of ARL2. Does not interact with ARL3, ARL4A and ARL4D. Interacts with beta tubulin. Interacts with TBCE.</text>
</comment>
<dbReference type="InterPro" id="IPR016024">
    <property type="entry name" value="ARM-type_fold"/>
</dbReference>
<keyword evidence="12" id="KW-0472">Membrane</keyword>
<proteinExistence type="evidence at protein level"/>
<dbReference type="OpenTargets" id="ENSG00000141556"/>
<evidence type="ECO:0000256" key="9">
    <source>
        <dbReference type="ARBA" id="ARBA00022490"/>
    </source>
</evidence>
<dbReference type="GO" id="GO:0016328">
    <property type="term" value="C:lateral plasma membrane"/>
    <property type="evidence" value="ECO:0007669"/>
    <property type="project" value="UniProtKB-SubCell"/>
</dbReference>
<dbReference type="EMBL" id="AC068584">
    <property type="status" value="NOT_ANNOTATED_CDS"/>
    <property type="molecule type" value="Genomic_DNA"/>
</dbReference>
<dbReference type="InterPro" id="IPR058033">
    <property type="entry name" value="ARM_TBCD_2nd"/>
</dbReference>
<dbReference type="GO" id="GO:0005923">
    <property type="term" value="C:bicellular tight junction"/>
    <property type="evidence" value="ECO:0007669"/>
    <property type="project" value="UniProtKB-SubCell"/>
</dbReference>
<evidence type="ECO:0000256" key="3">
    <source>
        <dbReference type="ARBA" id="ARBA00004435"/>
    </source>
</evidence>
<reference evidence="21 22" key="3">
    <citation type="journal article" date="2006" name="Nature">
        <title>DNA sequence of human chromosome 17 and analysis of rearrangement in the human lineage.</title>
        <authorList>
            <person name="Zody M.C."/>
            <person name="Garber M."/>
            <person name="Adams D.J."/>
            <person name="Sharpe T."/>
            <person name="Harrow J."/>
            <person name="Lupski J.R."/>
            <person name="Nicholson C."/>
            <person name="Searle S.M."/>
            <person name="Wilming L."/>
            <person name="Young S.K."/>
            <person name="Abouelleil A."/>
            <person name="Allen N.R."/>
            <person name="Bi W."/>
            <person name="Bloom T."/>
            <person name="Borowsky M.L."/>
            <person name="Bugalter B.E."/>
            <person name="Butler J."/>
            <person name="Chang J.L."/>
            <person name="Chen C.K."/>
            <person name="Cook A."/>
            <person name="Corum B."/>
            <person name="Cuomo C.A."/>
            <person name="de Jong P.J."/>
            <person name="DeCaprio D."/>
            <person name="Dewar K."/>
            <person name="FitzGerald M."/>
            <person name="Gilbert J."/>
            <person name="Gibson R."/>
            <person name="Gnerre S."/>
            <person name="Goldstein S."/>
            <person name="Grafham D.V."/>
            <person name="Grocock R."/>
            <person name="Hafez N."/>
            <person name="Hagopian D.S."/>
            <person name="Hart E."/>
            <person name="Norman C.H."/>
            <person name="Humphray S."/>
            <person name="Jaffe D.B."/>
            <person name="Jones M."/>
            <person name="Kamal M."/>
            <person name="Khodiyar V.K."/>
            <person name="LaButti K."/>
            <person name="Laird G."/>
            <person name="Lehoczky J."/>
            <person name="Liu X."/>
            <person name="Lokyitsang T."/>
            <person name="Loveland J."/>
            <person name="Lui A."/>
            <person name="Macdonald P."/>
            <person name="Major J.E."/>
            <person name="Matthews L."/>
            <person name="Mauceli E."/>
            <person name="McCarroll S.A."/>
            <person name="Mihalev A.H."/>
            <person name="Mudge J."/>
            <person name="Nguyen C."/>
            <person name="Nicol R."/>
            <person name="O'Leary S.B."/>
            <person name="Osoegawa K."/>
            <person name="Schwartz D.C."/>
            <person name="Shaw-Smith C."/>
            <person name="Stankiewicz P."/>
            <person name="Steward C."/>
            <person name="Swarbreck D."/>
            <person name="Venkataraman V."/>
            <person name="Whittaker C.A."/>
            <person name="Yang X."/>
            <person name="Zimmer A.R."/>
            <person name="Bradley A."/>
            <person name="Hubbard T."/>
            <person name="Birren B.W."/>
            <person name="Rogers J."/>
            <person name="Lander E.S."/>
            <person name="Nusbaum C."/>
        </authorList>
    </citation>
    <scope>NUCLEOTIDE SEQUENCE [LARGE SCALE GENOMIC DNA]</scope>
</reference>
<sequence length="1281" mass="142235">MALSDEPAAGGPEEEAEDETLAFGAALEAFGESAETRALLGRLREVHGGGAEREVALERFRVIMDKYQEQPHLLDPHLEWMMNLLLDIVQDQTSPASLVHLAFKFLYIITKVRGYKTFLRLFPHEVADVEPVLDLVTIQNPKDHEAWETRYMLLLWLSVTCLIPFDFSRLDGNLLTQPGQARMSIMDRILQIAESYLIVSDKARDAAAVLVSRFITRPDVKQSKMAEFLDWSLCNLARSSFQTMQGVITMDGTLQALAQIFKHGKREDCLPYAATVLRCLDGCRLPESNQTLLRKLGVKLVQRLGLTFLKPKVAAWRYQRGCRSLAANLQLLTQGQSEQKPLILTEDDDEDDDVPEGVERVIEQLLVGLKDKDTVVRWSAAKGIGRMAGRLPRALADDVVGSVLDCFSFQETDKAWHGGCLALAELGRRGLLLPSRLVDVVAVILKALTYDEKRGACSVGTNVRDAACYVCWAFARAYEPQELKPFVTAISSALVIAAVFDRDINCRRAASAAFQENVGRQGTFPHGIDILTTADYFAVGNRSNCFLVIRWRAQLRATVSLSARRLGPQLARAGLRGSISRADMEMFPLQIGVSDTQTGIELTGTPGRLWGETRRMGGPAVAPLSCSSSQPRWGVNDPHVFIAGFPEYTQPMIDHLVTMKISHWDGVIRELAARALHNLAQQAPEFSATQVFPRLLSMTLSPDLHMRHGSILACAEVAYALYKLAAQENRPVTDHLDEQAVQGLKQIHQQLYDRQLYRGLGGQLMRQAVCVLIEKLSLSKMPFRGDTVIDGWQWLINDTLRHLHLISSHSRQQMKDAAVSALAALCSEYYMKEPGEADPAIQEELITQYLAELRNPEEMTRCGFSLALGALPGFLLKGRLQQVLTGLRAVTHTSPEDVSFAESRRDGLKAIARICQTVGVKAGAPDEAVCGENVSQIYCALLGCMDDYTTDSRGDVGTWVRKAAMTSLMDLTLLLARSQPELIEAHTCERIMCCVAQQASEKIDRFRAHAASVFLTLLHFDSPPIPHVPHRGELEKLFPRSDVASVNWSAPSQAFPRITQLLGLPTYRYHVLLGLVVSLGGLTESTIRHSTQSLFEYMKGIQSDPQALGSFSGTLLQIFEDNLLNERVSVPLLKTLDHVLTHGCFDIFTTEEDHPFAVKLLALCKKEIKNSKDIQKLLSGIAVFCEMVQFPGDVRRQALLQLCLLLCHRFPLIRKTTASQVYETLLTYSDVVGADVLDEVVTVLSDTAWDAELAVVREQRNRLCDLLGVPRPQLVPQPGAC</sequence>
<keyword evidence="8" id="KW-1003">Cell membrane</keyword>
<evidence type="ECO:0000259" key="20">
    <source>
        <dbReference type="Pfam" id="PF25767"/>
    </source>
</evidence>
<keyword evidence="22" id="KW-1185">Reference proteome</keyword>
<dbReference type="Proteomes" id="UP000005640">
    <property type="component" value="Chromosome 17"/>
</dbReference>
<dbReference type="PANTHER" id="PTHR12658">
    <property type="entry name" value="BETA-TUBULIN COFACTOR D"/>
    <property type="match status" value="1"/>
</dbReference>
<dbReference type="Pfam" id="PF12612">
    <property type="entry name" value="TFCD_C"/>
    <property type="match status" value="1"/>
</dbReference>
<evidence type="ECO:0000256" key="12">
    <source>
        <dbReference type="ARBA" id="ARBA00023136"/>
    </source>
</evidence>
<evidence type="ECO:0000256" key="10">
    <source>
        <dbReference type="ARBA" id="ARBA00022737"/>
    </source>
</evidence>
<evidence type="ECO:0000313" key="22">
    <source>
        <dbReference type="Proteomes" id="UP000005640"/>
    </source>
</evidence>
<dbReference type="GO" id="GO:0007023">
    <property type="term" value="P:post-chaperonin tubulin folding pathway"/>
    <property type="evidence" value="ECO:0007669"/>
    <property type="project" value="InterPro"/>
</dbReference>
<evidence type="ECO:0000256" key="18">
    <source>
        <dbReference type="ARBA" id="ARBA00079875"/>
    </source>
</evidence>
<dbReference type="Pfam" id="PF25767">
    <property type="entry name" value="ARM_TBCD_2nd"/>
    <property type="match status" value="1"/>
</dbReference>
<evidence type="ECO:0000256" key="4">
    <source>
        <dbReference type="ARBA" id="ARBA00004536"/>
    </source>
</evidence>
<evidence type="ECO:0000256" key="14">
    <source>
        <dbReference type="ARBA" id="ARBA00023212"/>
    </source>
</evidence>
<comment type="subcellular location">
    <subcellularLocation>
        <location evidence="4">Cell junction</location>
        <location evidence="4">Adherens junction</location>
    </subcellularLocation>
    <subcellularLocation>
        <location evidence="3">Cell junction</location>
        <location evidence="3">Tight junction</location>
    </subcellularLocation>
    <subcellularLocation>
        <location evidence="2">Cytoplasm</location>
        <location evidence="2">Cytoskeleton</location>
        <location evidence="2">Microtubule organizing center</location>
        <location evidence="2">Centrosome</location>
    </subcellularLocation>
    <subcellularLocation>
        <location evidence="1">Lateral cell membrane</location>
    </subcellularLocation>
</comment>
<dbReference type="Pfam" id="PF23579">
    <property type="entry name" value="ARM_TBCD"/>
    <property type="match status" value="1"/>
</dbReference>
<keyword evidence="23 24" id="KW-1267">Proteomics identification</keyword>
<dbReference type="PANTHER" id="PTHR12658:SF0">
    <property type="entry name" value="TUBULIN-SPECIFIC CHAPERONE D"/>
    <property type="match status" value="1"/>
</dbReference>
<keyword evidence="14" id="KW-0206">Cytoskeleton</keyword>
<dbReference type="GO" id="GO:0005912">
    <property type="term" value="C:adherens junction"/>
    <property type="evidence" value="ECO:0007669"/>
    <property type="project" value="UniProtKB-SubCell"/>
</dbReference>
<comment type="similarity">
    <text evidence="5">Belongs to the TBCD family.</text>
</comment>
<name>A0A804HJY5_HUMAN</name>
<dbReference type="EMBL" id="AC068014">
    <property type="status" value="NOT_ANNOTATED_CDS"/>
    <property type="molecule type" value="Genomic_DNA"/>
</dbReference>
<evidence type="ECO:0000256" key="15">
    <source>
        <dbReference type="ARBA" id="ARBA00057349"/>
    </source>
</evidence>
<dbReference type="GO" id="GO:0007021">
    <property type="term" value="P:tubulin complex assembly"/>
    <property type="evidence" value="ECO:0007669"/>
    <property type="project" value="InterPro"/>
</dbReference>
<dbReference type="GO" id="GO:0048487">
    <property type="term" value="F:beta-tubulin binding"/>
    <property type="evidence" value="ECO:0007669"/>
    <property type="project" value="InterPro"/>
</dbReference>
<reference evidence="21" key="4">
    <citation type="submission" date="2025-08" db="UniProtKB">
        <authorList>
            <consortium name="Ensembl"/>
        </authorList>
    </citation>
    <scope>IDENTIFICATION</scope>
</reference>
<dbReference type="EMBL" id="AC024361">
    <property type="status" value="NOT_ANNOTATED_CDS"/>
    <property type="molecule type" value="Genomic_DNA"/>
</dbReference>
<evidence type="ECO:0000256" key="5">
    <source>
        <dbReference type="ARBA" id="ARBA00006853"/>
    </source>
</evidence>
<dbReference type="EMBL" id="AC130371">
    <property type="status" value="NOT_ANNOTATED_CDS"/>
    <property type="molecule type" value="Genomic_DNA"/>
</dbReference>
<dbReference type="GO" id="GO:0031115">
    <property type="term" value="P:negative regulation of microtubule polymerization"/>
    <property type="evidence" value="ECO:0007669"/>
    <property type="project" value="UniProtKB-ARBA"/>
</dbReference>
<keyword evidence="10" id="KW-0677">Repeat</keyword>
<evidence type="ECO:0000256" key="2">
    <source>
        <dbReference type="ARBA" id="ARBA00004300"/>
    </source>
</evidence>
<dbReference type="FunFam" id="1.25.10.10:FF:000268">
    <property type="entry name" value="tubulin-specific chaperone D"/>
    <property type="match status" value="1"/>
</dbReference>
<keyword evidence="13" id="KW-0143">Chaperone</keyword>
<accession>A0A804HJY5</accession>
<evidence type="ECO:0000259" key="19">
    <source>
        <dbReference type="Pfam" id="PF12612"/>
    </source>
</evidence>
<evidence type="ECO:0007829" key="24">
    <source>
        <dbReference type="ProteomicsDB" id="A0A804HJY5"/>
    </source>
</evidence>